<organism evidence="1 2">
    <name type="scientific">Lentilactobacillus terminaliae</name>
    <dbReference type="NCBI Taxonomy" id="3003483"/>
    <lineage>
        <taxon>Bacteria</taxon>
        <taxon>Bacillati</taxon>
        <taxon>Bacillota</taxon>
        <taxon>Bacilli</taxon>
        <taxon>Lactobacillales</taxon>
        <taxon>Lactobacillaceae</taxon>
        <taxon>Lentilactobacillus</taxon>
    </lineage>
</organism>
<evidence type="ECO:0000313" key="2">
    <source>
        <dbReference type="Proteomes" id="UP001149860"/>
    </source>
</evidence>
<gene>
    <name evidence="1" type="primary">citC</name>
    <name evidence="1" type="ORF">O0236_002285</name>
</gene>
<sequence length="351" mass="39589">MDSDVKELHLNNSADYKKWRTFLESLDITNFEESEVFQIDLTLGIYSGDDLVATGSLAGDTLKYIGVCNKDVVSGSRFNTIVSELVNREFQRGIFHMFVFTKEKYSESFQHVGFKELAHTDAAAVLENGRPGIKEYLQSIPRVADQEKKHVGAIVMNANPFTNGHRELVKQASGTCDLVYVFVVKTDASLFSSSERFELVKAGTKDLDNVIVVSGGDYMVSYLTFPAYFLKSSEETINYQTTIDARIFRNEIAEPLNISQRFVGTEPFSRTTGMYNQVLARELPPKVELKIMDRFEEDNTPVSATKVRKLISDDDIDSIADTVPQTTFDFIQQNKTELQSRIKRGMNINGN</sequence>
<dbReference type="EC" id="6.2.1.22" evidence="1"/>
<reference evidence="1" key="1">
    <citation type="submission" date="2024-08" db="EMBL/GenBank/DDBJ databases">
        <title>Lentilactobacillus sp. nov., isolated from tree bark.</title>
        <authorList>
            <person name="Phuengjayaem S."/>
            <person name="Tanasupawat S."/>
        </authorList>
    </citation>
    <scope>NUCLEOTIDE SEQUENCE</scope>
    <source>
        <strain evidence="1">SPB1-3</strain>
    </source>
</reference>
<proteinExistence type="predicted"/>
<keyword evidence="2" id="KW-1185">Reference proteome</keyword>
<evidence type="ECO:0000313" key="1">
    <source>
        <dbReference type="EMBL" id="XFD40162.1"/>
    </source>
</evidence>
<dbReference type="EMBL" id="CP168151">
    <property type="protein sequence ID" value="XFD40162.1"/>
    <property type="molecule type" value="Genomic_DNA"/>
</dbReference>
<accession>A0ACD5DFU8</accession>
<keyword evidence="1" id="KW-0436">Ligase</keyword>
<protein>
    <submittedName>
        <fullName evidence="1">[citrate (Pro-3S)-lyase] ligase</fullName>
        <ecNumber evidence="1">6.2.1.22</ecNumber>
    </submittedName>
</protein>
<name>A0ACD5DFU8_9LACO</name>
<dbReference type="Proteomes" id="UP001149860">
    <property type="component" value="Chromosome"/>
</dbReference>